<dbReference type="GO" id="GO:0046872">
    <property type="term" value="F:metal ion binding"/>
    <property type="evidence" value="ECO:0007669"/>
    <property type="project" value="UniProtKB-KW"/>
</dbReference>
<dbReference type="EC" id="3.1.6.1" evidence="5"/>
<proteinExistence type="predicted"/>
<protein>
    <submittedName>
        <fullName evidence="5">Arylsulfatase</fullName>
        <ecNumber evidence="5">3.1.6.1</ecNumber>
    </submittedName>
</protein>
<dbReference type="EMBL" id="CP036272">
    <property type="protein sequence ID" value="QDT59577.1"/>
    <property type="molecule type" value="Genomic_DNA"/>
</dbReference>
<keyword evidence="2 5" id="KW-0378">Hydrolase</keyword>
<keyword evidence="1" id="KW-0479">Metal-binding</keyword>
<evidence type="ECO:0000313" key="5">
    <source>
        <dbReference type="EMBL" id="QDT59577.1"/>
    </source>
</evidence>
<dbReference type="PANTHER" id="PTHR45953:SF1">
    <property type="entry name" value="IDURONATE 2-SULFATASE"/>
    <property type="match status" value="1"/>
</dbReference>
<sequence length="603" mass="67127" precursor="true">MKHFATALLCGLTLAWISTVTADQKPNVLIITVDDMSCDSVGAFGCELAETTPTIDALAASGMRFHYAHVQVGNCFPSRNVMFSGRYPHNTGVEGFYQVRDTQYAHLVDAMKDAGYYVAIRGKVTHSTPYQPYAWDQDLTIIDGQKQHIKNADSYYRSTKLGIQSAAEANKPFCINVNVSDPHKPFYAMSSKGQVVKDDNVPSKIFTADEVPIPGFLFDHPDVRKELAHYYSSVRRADDCVAAVLKALHEAGNEKDTVVFFLSDHGMPLPFAKTALWHHSTRTPWIVRWPGVTTAGSVDRQHMISAVDLMPTLLDILDLPAPNAFDGSSFKPLLEGGAQPGRDVVYKVYNENSGGNRSPMRSVETKRFGYIFNPWSDGKRIFKTATQGTMSYRAMRTVASSDPVVAARLQHFNHNVLEEFYDYQADPDALHNLIDDPQYQKEIEELRAEMRRFMVETNDPILAAFDKRHDLAAVSAYVDQVQAESDARRARKRTNKSPQQDDSLFRLVVPKQVQAGQAVLVKIRHTLPKAMAEQQFHVTLKNGDGGRVERIVKTASGDGVLEIEFDVPANLKTKSVVVSAFVGPEYGKHHLHRTKGGIAVTQP</sequence>
<feature type="signal peptide" evidence="3">
    <location>
        <begin position="1"/>
        <end position="22"/>
    </location>
</feature>
<gene>
    <name evidence="5" type="ORF">SV7mr_20860</name>
</gene>
<keyword evidence="6" id="KW-1185">Reference proteome</keyword>
<organism evidence="5 6">
    <name type="scientific">Stieleria bergensis</name>
    <dbReference type="NCBI Taxonomy" id="2528025"/>
    <lineage>
        <taxon>Bacteria</taxon>
        <taxon>Pseudomonadati</taxon>
        <taxon>Planctomycetota</taxon>
        <taxon>Planctomycetia</taxon>
        <taxon>Pirellulales</taxon>
        <taxon>Pirellulaceae</taxon>
        <taxon>Stieleria</taxon>
    </lineage>
</organism>
<dbReference type="OrthoDB" id="9762324at2"/>
<reference evidence="5 6" key="1">
    <citation type="submission" date="2019-02" db="EMBL/GenBank/DDBJ databases">
        <title>Deep-cultivation of Planctomycetes and their phenomic and genomic characterization uncovers novel biology.</title>
        <authorList>
            <person name="Wiegand S."/>
            <person name="Jogler M."/>
            <person name="Boedeker C."/>
            <person name="Pinto D."/>
            <person name="Vollmers J."/>
            <person name="Rivas-Marin E."/>
            <person name="Kohn T."/>
            <person name="Peeters S.H."/>
            <person name="Heuer A."/>
            <person name="Rast P."/>
            <person name="Oberbeckmann S."/>
            <person name="Bunk B."/>
            <person name="Jeske O."/>
            <person name="Meyerdierks A."/>
            <person name="Storesund J.E."/>
            <person name="Kallscheuer N."/>
            <person name="Luecker S."/>
            <person name="Lage O.M."/>
            <person name="Pohl T."/>
            <person name="Merkel B.J."/>
            <person name="Hornburger P."/>
            <person name="Mueller R.-W."/>
            <person name="Bruemmer F."/>
            <person name="Labrenz M."/>
            <person name="Spormann A.M."/>
            <person name="Op den Camp H."/>
            <person name="Overmann J."/>
            <person name="Amann R."/>
            <person name="Jetten M.S.M."/>
            <person name="Mascher T."/>
            <person name="Medema M.H."/>
            <person name="Devos D.P."/>
            <person name="Kaster A.-K."/>
            <person name="Ovreas L."/>
            <person name="Rohde M."/>
            <person name="Galperin M.Y."/>
            <person name="Jogler C."/>
        </authorList>
    </citation>
    <scope>NUCLEOTIDE SEQUENCE [LARGE SCALE GENOMIC DNA]</scope>
    <source>
        <strain evidence="5 6">SV_7m_r</strain>
    </source>
</reference>
<accession>A0A517STX5</accession>
<evidence type="ECO:0000256" key="1">
    <source>
        <dbReference type="ARBA" id="ARBA00022723"/>
    </source>
</evidence>
<dbReference type="CDD" id="cd16027">
    <property type="entry name" value="SGSH"/>
    <property type="match status" value="1"/>
</dbReference>
<dbReference type="SUPFAM" id="SSF53649">
    <property type="entry name" value="Alkaline phosphatase-like"/>
    <property type="match status" value="1"/>
</dbReference>
<evidence type="ECO:0000256" key="2">
    <source>
        <dbReference type="ARBA" id="ARBA00022801"/>
    </source>
</evidence>
<evidence type="ECO:0000256" key="3">
    <source>
        <dbReference type="SAM" id="SignalP"/>
    </source>
</evidence>
<dbReference type="GO" id="GO:0005737">
    <property type="term" value="C:cytoplasm"/>
    <property type="evidence" value="ECO:0007669"/>
    <property type="project" value="TreeGrafter"/>
</dbReference>
<dbReference type="Proteomes" id="UP000315003">
    <property type="component" value="Chromosome"/>
</dbReference>
<dbReference type="InterPro" id="IPR017850">
    <property type="entry name" value="Alkaline_phosphatase_core_sf"/>
</dbReference>
<feature type="chain" id="PRO_5021841463" evidence="3">
    <location>
        <begin position="23"/>
        <end position="603"/>
    </location>
</feature>
<dbReference type="Gene3D" id="3.40.720.10">
    <property type="entry name" value="Alkaline Phosphatase, subunit A"/>
    <property type="match status" value="1"/>
</dbReference>
<name>A0A517STX5_9BACT</name>
<evidence type="ECO:0000313" key="6">
    <source>
        <dbReference type="Proteomes" id="UP000315003"/>
    </source>
</evidence>
<dbReference type="AlphaFoldDB" id="A0A517STX5"/>
<feature type="domain" description="Sulfatase N-terminal" evidence="4">
    <location>
        <begin position="26"/>
        <end position="318"/>
    </location>
</feature>
<evidence type="ECO:0000259" key="4">
    <source>
        <dbReference type="Pfam" id="PF00884"/>
    </source>
</evidence>
<dbReference type="PANTHER" id="PTHR45953">
    <property type="entry name" value="IDURONATE 2-SULFATASE"/>
    <property type="match status" value="1"/>
</dbReference>
<dbReference type="GO" id="GO:0004065">
    <property type="term" value="F:arylsulfatase activity"/>
    <property type="evidence" value="ECO:0007669"/>
    <property type="project" value="UniProtKB-EC"/>
</dbReference>
<dbReference type="InterPro" id="IPR000917">
    <property type="entry name" value="Sulfatase_N"/>
</dbReference>
<dbReference type="Pfam" id="PF00884">
    <property type="entry name" value="Sulfatase"/>
    <property type="match status" value="1"/>
</dbReference>
<dbReference type="RefSeq" id="WP_145271544.1">
    <property type="nucleotide sequence ID" value="NZ_CP036272.1"/>
</dbReference>
<keyword evidence="3" id="KW-0732">Signal</keyword>